<keyword evidence="2" id="KW-1185">Reference proteome</keyword>
<gene>
    <name evidence="1" type="ORF">TNCT_489091</name>
</gene>
<comment type="caution">
    <text evidence="1">The sequence shown here is derived from an EMBL/GenBank/DDBJ whole genome shotgun (WGS) entry which is preliminary data.</text>
</comment>
<dbReference type="AlphaFoldDB" id="A0A8X6L072"/>
<evidence type="ECO:0000313" key="2">
    <source>
        <dbReference type="Proteomes" id="UP000887116"/>
    </source>
</evidence>
<proteinExistence type="predicted"/>
<name>A0A8X6L072_TRICU</name>
<evidence type="ECO:0000313" key="1">
    <source>
        <dbReference type="EMBL" id="GFQ88788.1"/>
    </source>
</evidence>
<accession>A0A8X6L072</accession>
<dbReference type="EMBL" id="BMAO01023448">
    <property type="protein sequence ID" value="GFQ88788.1"/>
    <property type="molecule type" value="Genomic_DNA"/>
</dbReference>
<sequence length="101" mass="11621">MPRVVLRRSWCYDKPTAESRRRVVGPFVPPTQNFPVARRGLGRAFRIHRLASCANGVRVATTPLPVEWSGGSVDRLFRRRASFPCYDYRHGVEVWRGDCHP</sequence>
<protein>
    <submittedName>
        <fullName evidence="1">Uncharacterized protein</fullName>
    </submittedName>
</protein>
<organism evidence="1 2">
    <name type="scientific">Trichonephila clavata</name>
    <name type="common">Joro spider</name>
    <name type="synonym">Nephila clavata</name>
    <dbReference type="NCBI Taxonomy" id="2740835"/>
    <lineage>
        <taxon>Eukaryota</taxon>
        <taxon>Metazoa</taxon>
        <taxon>Ecdysozoa</taxon>
        <taxon>Arthropoda</taxon>
        <taxon>Chelicerata</taxon>
        <taxon>Arachnida</taxon>
        <taxon>Araneae</taxon>
        <taxon>Araneomorphae</taxon>
        <taxon>Entelegynae</taxon>
        <taxon>Araneoidea</taxon>
        <taxon>Nephilidae</taxon>
        <taxon>Trichonephila</taxon>
    </lineage>
</organism>
<reference evidence="1" key="1">
    <citation type="submission" date="2020-07" db="EMBL/GenBank/DDBJ databases">
        <title>Multicomponent nature underlies the extraordinary mechanical properties of spider dragline silk.</title>
        <authorList>
            <person name="Kono N."/>
            <person name="Nakamura H."/>
            <person name="Mori M."/>
            <person name="Yoshida Y."/>
            <person name="Ohtoshi R."/>
            <person name="Malay A.D."/>
            <person name="Moran D.A.P."/>
            <person name="Tomita M."/>
            <person name="Numata K."/>
            <person name="Arakawa K."/>
        </authorList>
    </citation>
    <scope>NUCLEOTIDE SEQUENCE</scope>
</reference>
<dbReference type="Proteomes" id="UP000887116">
    <property type="component" value="Unassembled WGS sequence"/>
</dbReference>